<keyword evidence="12" id="KW-0472">Membrane</keyword>
<evidence type="ECO:0000313" key="13">
    <source>
        <dbReference type="EMBL" id="OGL45343.1"/>
    </source>
</evidence>
<sequence length="385" mass="43098">MGLQCIFNITNQYNIDNIIAKIYYYKKFIFYLIIMRLNIYYSKTFLKLLLACIAVSYFLFFGKAVHLSFSDDSLFSFKKIVMGVEVELILRDSSESHARKASEAAFSEMTRLDAIMSNWRENSEISEVNRSQQGKWIPVSKELFEVISKGLDISKSTGGAFDITVGKLLNLWGFYTSSPKKPLKEETDNALKSVGYKLIELDPEKHSLFFKKPGIEIDLGGIAKGYILEKGFESLKGYGIKAGLINGSGDIYVWGEKPGDKLWNIAVEDPINREKPLTILSVTDTAIFTSGDYERRFIEEDGVFHHILDPKTGMPASDCRGVTVIGKSINEVNGVSSAVFILGHEKGISFMEKINGVEAVIFDTDGKVILTGGFKKKYPDAILSR</sequence>
<dbReference type="EMBL" id="MGDE01000141">
    <property type="protein sequence ID" value="OGL45343.1"/>
    <property type="molecule type" value="Genomic_DNA"/>
</dbReference>
<keyword evidence="6 10" id="KW-0274">FAD</keyword>
<dbReference type="EC" id="2.7.1.180" evidence="1 10"/>
<gene>
    <name evidence="13" type="ORF">A2W05_07865</name>
</gene>
<reference evidence="13 14" key="1">
    <citation type="journal article" date="2016" name="Nat. Commun.">
        <title>Thousands of microbial genomes shed light on interconnected biogeochemical processes in an aquifer system.</title>
        <authorList>
            <person name="Anantharaman K."/>
            <person name="Brown C.T."/>
            <person name="Hug L.A."/>
            <person name="Sharon I."/>
            <person name="Castelle C.J."/>
            <person name="Probst A.J."/>
            <person name="Thomas B.C."/>
            <person name="Singh A."/>
            <person name="Wilkins M.J."/>
            <person name="Karaoz U."/>
            <person name="Brodie E.L."/>
            <person name="Williams K.H."/>
            <person name="Hubbard S.S."/>
            <person name="Banfield J.F."/>
        </authorList>
    </citation>
    <scope>NUCLEOTIDE SEQUENCE [LARGE SCALE GENOMIC DNA]</scope>
</reference>
<proteinExistence type="inferred from homology"/>
<feature type="binding site" evidence="11">
    <location>
        <position position="221"/>
    </location>
    <ligand>
        <name>Mg(2+)</name>
        <dbReference type="ChEBI" id="CHEBI:18420"/>
    </ligand>
</feature>
<comment type="catalytic activity">
    <reaction evidence="9 10">
        <text>L-threonyl-[protein] + FAD = FMN-L-threonyl-[protein] + AMP + H(+)</text>
        <dbReference type="Rhea" id="RHEA:36847"/>
        <dbReference type="Rhea" id="RHEA-COMP:11060"/>
        <dbReference type="Rhea" id="RHEA-COMP:11061"/>
        <dbReference type="ChEBI" id="CHEBI:15378"/>
        <dbReference type="ChEBI" id="CHEBI:30013"/>
        <dbReference type="ChEBI" id="CHEBI:57692"/>
        <dbReference type="ChEBI" id="CHEBI:74257"/>
        <dbReference type="ChEBI" id="CHEBI:456215"/>
        <dbReference type="EC" id="2.7.1.180"/>
    </reaction>
</comment>
<comment type="similarity">
    <text evidence="10">Belongs to the ApbE family.</text>
</comment>
<dbReference type="PANTHER" id="PTHR30040:SF2">
    <property type="entry name" value="FAD:PROTEIN FMN TRANSFERASE"/>
    <property type="match status" value="1"/>
</dbReference>
<evidence type="ECO:0000256" key="11">
    <source>
        <dbReference type="PIRSR" id="PIRSR006268-2"/>
    </source>
</evidence>
<evidence type="ECO:0000256" key="10">
    <source>
        <dbReference type="PIRNR" id="PIRNR006268"/>
    </source>
</evidence>
<evidence type="ECO:0000256" key="12">
    <source>
        <dbReference type="SAM" id="Phobius"/>
    </source>
</evidence>
<organism evidence="13 14">
    <name type="scientific">Candidatus Schekmanbacteria bacterium RBG_16_38_10</name>
    <dbReference type="NCBI Taxonomy" id="1817879"/>
    <lineage>
        <taxon>Bacteria</taxon>
        <taxon>Candidatus Schekmaniibacteriota</taxon>
    </lineage>
</organism>
<dbReference type="InterPro" id="IPR003374">
    <property type="entry name" value="ApbE-like_sf"/>
</dbReference>
<evidence type="ECO:0000313" key="14">
    <source>
        <dbReference type="Proteomes" id="UP000178797"/>
    </source>
</evidence>
<evidence type="ECO:0000256" key="7">
    <source>
        <dbReference type="ARBA" id="ARBA00022842"/>
    </source>
</evidence>
<accession>A0A1F7RUY9</accession>
<comment type="cofactor">
    <cofactor evidence="11">
        <name>Mg(2+)</name>
        <dbReference type="ChEBI" id="CHEBI:18420"/>
    </cofactor>
    <cofactor evidence="11">
        <name>Mn(2+)</name>
        <dbReference type="ChEBI" id="CHEBI:29035"/>
    </cofactor>
    <text evidence="11">Magnesium. Can also use manganese.</text>
</comment>
<evidence type="ECO:0000256" key="4">
    <source>
        <dbReference type="ARBA" id="ARBA00022679"/>
    </source>
</evidence>
<feature type="transmembrane region" description="Helical" evidence="12">
    <location>
        <begin position="48"/>
        <end position="69"/>
    </location>
</feature>
<dbReference type="PANTHER" id="PTHR30040">
    <property type="entry name" value="THIAMINE BIOSYNTHESIS LIPOPROTEIN APBE"/>
    <property type="match status" value="1"/>
</dbReference>
<evidence type="ECO:0000256" key="2">
    <source>
        <dbReference type="ARBA" id="ARBA00016337"/>
    </source>
</evidence>
<dbReference type="InterPro" id="IPR024932">
    <property type="entry name" value="ApbE"/>
</dbReference>
<evidence type="ECO:0000256" key="3">
    <source>
        <dbReference type="ARBA" id="ARBA00022630"/>
    </source>
</evidence>
<dbReference type="AlphaFoldDB" id="A0A1F7RUY9"/>
<dbReference type="PIRSF" id="PIRSF006268">
    <property type="entry name" value="ApbE"/>
    <property type="match status" value="1"/>
</dbReference>
<keyword evidence="5 10" id="KW-0479">Metal-binding</keyword>
<dbReference type="Gene3D" id="3.10.520.10">
    <property type="entry name" value="ApbE-like domains"/>
    <property type="match status" value="1"/>
</dbReference>
<feature type="binding site" evidence="11">
    <location>
        <position position="337"/>
    </location>
    <ligand>
        <name>Mg(2+)</name>
        <dbReference type="ChEBI" id="CHEBI:18420"/>
    </ligand>
</feature>
<dbReference type="Proteomes" id="UP000178797">
    <property type="component" value="Unassembled WGS sequence"/>
</dbReference>
<keyword evidence="12" id="KW-1133">Transmembrane helix</keyword>
<evidence type="ECO:0000256" key="6">
    <source>
        <dbReference type="ARBA" id="ARBA00022827"/>
    </source>
</evidence>
<dbReference type="SUPFAM" id="SSF143631">
    <property type="entry name" value="ApbE-like"/>
    <property type="match status" value="1"/>
</dbReference>
<evidence type="ECO:0000256" key="9">
    <source>
        <dbReference type="ARBA" id="ARBA00048540"/>
    </source>
</evidence>
<keyword evidence="12" id="KW-0812">Transmembrane</keyword>
<keyword evidence="7 10" id="KW-0460">Magnesium</keyword>
<evidence type="ECO:0000256" key="8">
    <source>
        <dbReference type="ARBA" id="ARBA00031306"/>
    </source>
</evidence>
<comment type="caution">
    <text evidence="13">The sequence shown here is derived from an EMBL/GenBank/DDBJ whole genome shotgun (WGS) entry which is preliminary data.</text>
</comment>
<dbReference type="GO" id="GO:0016740">
    <property type="term" value="F:transferase activity"/>
    <property type="evidence" value="ECO:0007669"/>
    <property type="project" value="UniProtKB-UniRule"/>
</dbReference>
<dbReference type="Pfam" id="PF02424">
    <property type="entry name" value="ApbE"/>
    <property type="match status" value="1"/>
</dbReference>
<keyword evidence="4 10" id="KW-0808">Transferase</keyword>
<name>A0A1F7RUY9_9BACT</name>
<dbReference type="GO" id="GO:0046872">
    <property type="term" value="F:metal ion binding"/>
    <property type="evidence" value="ECO:0007669"/>
    <property type="project" value="UniProtKB-UniRule"/>
</dbReference>
<protein>
    <recommendedName>
        <fullName evidence="2 10">FAD:protein FMN transferase</fullName>
        <ecNumber evidence="1 10">2.7.1.180</ecNumber>
    </recommendedName>
    <alternativeName>
        <fullName evidence="8 10">Flavin transferase</fullName>
    </alternativeName>
</protein>
<evidence type="ECO:0000256" key="5">
    <source>
        <dbReference type="ARBA" id="ARBA00022723"/>
    </source>
</evidence>
<keyword evidence="3 10" id="KW-0285">Flavoprotein</keyword>
<evidence type="ECO:0000256" key="1">
    <source>
        <dbReference type="ARBA" id="ARBA00011955"/>
    </source>
</evidence>